<evidence type="ECO:0000313" key="6">
    <source>
        <dbReference type="RefSeq" id="XP_033236542.1"/>
    </source>
</evidence>
<dbReference type="AlphaFoldDB" id="A0A6I8VZP3"/>
<sequence>MTFSFRHNIQRNVQPYSSILPQLSKPMLRVLIQVSVHYIETKKSCSEVLSLAKSKLTNAGHEVPGDFCELFTIVFLMMQIFLRYPKGVVKADELRKCLMVDLRFSEECVEDICTVIFHHREILSKNYSDTKLDRVKMLNVKWRINISLTLSTIQDKTTVVLHFKLPSGDFRTLELPLSTFQRLRYSITLLLNDLQHLQSRSILK</sequence>
<name>A0A6I8VZP3_DROPS</name>
<reference evidence="5 6" key="1">
    <citation type="submission" date="2025-04" db="UniProtKB">
        <authorList>
            <consortium name="RefSeq"/>
        </authorList>
    </citation>
    <scope>IDENTIFICATION</scope>
    <source>
        <strain evidence="5 6">MV-25-SWS-2005</strain>
        <tissue evidence="5 6">Whole body</tissue>
    </source>
</reference>
<dbReference type="Proteomes" id="UP000001819">
    <property type="component" value="Chromosome 4"/>
</dbReference>
<dbReference type="Bgee" id="FBgn0272081">
    <property type="expression patterns" value="Expressed in male reproductive system and 2 other cell types or tissues"/>
</dbReference>
<protein>
    <recommendedName>
        <fullName evidence="1">COMM domain-containing protein 5</fullName>
    </recommendedName>
</protein>
<gene>
    <name evidence="5 6" type="primary">LSm-4</name>
</gene>
<organism evidence="4 6">
    <name type="scientific">Drosophila pseudoobscura pseudoobscura</name>
    <name type="common">Fruit fly</name>
    <dbReference type="NCBI Taxonomy" id="46245"/>
    <lineage>
        <taxon>Eukaryota</taxon>
        <taxon>Metazoa</taxon>
        <taxon>Ecdysozoa</taxon>
        <taxon>Arthropoda</taxon>
        <taxon>Hexapoda</taxon>
        <taxon>Insecta</taxon>
        <taxon>Pterygota</taxon>
        <taxon>Neoptera</taxon>
        <taxon>Endopterygota</taxon>
        <taxon>Diptera</taxon>
        <taxon>Brachycera</taxon>
        <taxon>Muscomorpha</taxon>
        <taxon>Ephydroidea</taxon>
        <taxon>Drosophilidae</taxon>
        <taxon>Drosophila</taxon>
        <taxon>Sophophora</taxon>
    </lineage>
</organism>
<comment type="similarity">
    <text evidence="2">Belongs to the COMM domain-containing protein 5 family.</text>
</comment>
<dbReference type="Pfam" id="PF07258">
    <property type="entry name" value="COMM_domain"/>
    <property type="match status" value="1"/>
</dbReference>
<dbReference type="KEGG" id="dpo:26533094"/>
<accession>A0A6I8VZP3</accession>
<dbReference type="RefSeq" id="XP_033236541.1">
    <property type="nucleotide sequence ID" value="XM_033380650.1"/>
</dbReference>
<evidence type="ECO:0000256" key="1">
    <source>
        <dbReference type="ARBA" id="ARBA00016556"/>
    </source>
</evidence>
<proteinExistence type="inferred from homology"/>
<evidence type="ECO:0000256" key="2">
    <source>
        <dbReference type="ARBA" id="ARBA00093452"/>
    </source>
</evidence>
<dbReference type="PANTHER" id="PTHR15666:SF1">
    <property type="entry name" value="COMM DOMAIN-CONTAINING PROTEIN 5"/>
    <property type="match status" value="1"/>
</dbReference>
<dbReference type="RefSeq" id="XP_033236542.1">
    <property type="nucleotide sequence ID" value="XM_033380651.1"/>
</dbReference>
<dbReference type="InterPro" id="IPR037357">
    <property type="entry name" value="COMMD5"/>
</dbReference>
<keyword evidence="4" id="KW-1185">Reference proteome</keyword>
<evidence type="ECO:0000259" key="3">
    <source>
        <dbReference type="PROSITE" id="PS51269"/>
    </source>
</evidence>
<evidence type="ECO:0000313" key="4">
    <source>
        <dbReference type="Proteomes" id="UP000001819"/>
    </source>
</evidence>
<dbReference type="PROSITE" id="PS51269">
    <property type="entry name" value="COMM"/>
    <property type="match status" value="1"/>
</dbReference>
<feature type="domain" description="COMM" evidence="3">
    <location>
        <begin position="136"/>
        <end position="198"/>
    </location>
</feature>
<evidence type="ECO:0000313" key="5">
    <source>
        <dbReference type="RefSeq" id="XP_033236541.1"/>
    </source>
</evidence>
<dbReference type="PANTHER" id="PTHR15666">
    <property type="entry name" value="COMM DOMAIN CONTAINING PROTEIN 5"/>
    <property type="match status" value="1"/>
</dbReference>
<dbReference type="InterPro" id="IPR017920">
    <property type="entry name" value="COMM"/>
</dbReference>
<dbReference type="GO" id="GO:0005634">
    <property type="term" value="C:nucleus"/>
    <property type="evidence" value="ECO:0007669"/>
    <property type="project" value="TreeGrafter"/>
</dbReference>